<evidence type="ECO:0000313" key="5">
    <source>
        <dbReference type="EMBL" id="RCW62738.1"/>
    </source>
</evidence>
<dbReference type="SMART" id="SM00086">
    <property type="entry name" value="PAC"/>
    <property type="match status" value="3"/>
</dbReference>
<dbReference type="PANTHER" id="PTHR44757:SF2">
    <property type="entry name" value="BIOFILM ARCHITECTURE MAINTENANCE PROTEIN MBAA"/>
    <property type="match status" value="1"/>
</dbReference>
<dbReference type="InterPro" id="IPR029787">
    <property type="entry name" value="Nucleotide_cyclase"/>
</dbReference>
<dbReference type="Pfam" id="PF00990">
    <property type="entry name" value="GGDEF"/>
    <property type="match status" value="1"/>
</dbReference>
<feature type="domain" description="EAL" evidence="3">
    <location>
        <begin position="555"/>
        <end position="808"/>
    </location>
</feature>
<dbReference type="InterPro" id="IPR052155">
    <property type="entry name" value="Biofilm_reg_signaling"/>
</dbReference>
<dbReference type="Gene3D" id="3.30.70.270">
    <property type="match status" value="1"/>
</dbReference>
<dbReference type="AlphaFoldDB" id="A0A368X6Y1"/>
<dbReference type="OrthoDB" id="9759607at2"/>
<keyword evidence="6" id="KW-1185">Reference proteome</keyword>
<dbReference type="InterPro" id="IPR000700">
    <property type="entry name" value="PAS-assoc_C"/>
</dbReference>
<name>A0A368X6Y1_9BACI</name>
<dbReference type="Pfam" id="PF13426">
    <property type="entry name" value="PAS_9"/>
    <property type="match status" value="3"/>
</dbReference>
<accession>A0A368X6Y1</accession>
<evidence type="ECO:0000259" key="1">
    <source>
        <dbReference type="PROSITE" id="PS50112"/>
    </source>
</evidence>
<dbReference type="EMBL" id="QPJJ01000023">
    <property type="protein sequence ID" value="RCW62738.1"/>
    <property type="molecule type" value="Genomic_DNA"/>
</dbReference>
<dbReference type="PROSITE" id="PS50112">
    <property type="entry name" value="PAS"/>
    <property type="match status" value="2"/>
</dbReference>
<dbReference type="RefSeq" id="WP_114354489.1">
    <property type="nucleotide sequence ID" value="NZ_QPJJ01000023.1"/>
</dbReference>
<dbReference type="NCBIfam" id="TIGR00254">
    <property type="entry name" value="GGDEF"/>
    <property type="match status" value="1"/>
</dbReference>
<gene>
    <name evidence="5" type="ORF">DFR57_1237</name>
</gene>
<dbReference type="Gene3D" id="3.30.450.20">
    <property type="entry name" value="PAS domain"/>
    <property type="match status" value="3"/>
</dbReference>
<dbReference type="InterPro" id="IPR043128">
    <property type="entry name" value="Rev_trsase/Diguanyl_cyclase"/>
</dbReference>
<comment type="caution">
    <text evidence="5">The sequence shown here is derived from an EMBL/GenBank/DDBJ whole genome shotgun (WGS) entry which is preliminary data.</text>
</comment>
<dbReference type="InterPro" id="IPR035919">
    <property type="entry name" value="EAL_sf"/>
</dbReference>
<dbReference type="FunFam" id="3.20.20.450:FF:000001">
    <property type="entry name" value="Cyclic di-GMP phosphodiesterase yahA"/>
    <property type="match status" value="1"/>
</dbReference>
<dbReference type="CDD" id="cd01949">
    <property type="entry name" value="GGDEF"/>
    <property type="match status" value="1"/>
</dbReference>
<dbReference type="PROSITE" id="PS50113">
    <property type="entry name" value="PAC"/>
    <property type="match status" value="1"/>
</dbReference>
<dbReference type="SUPFAM" id="SSF55785">
    <property type="entry name" value="PYP-like sensor domain (PAS domain)"/>
    <property type="match status" value="3"/>
</dbReference>
<dbReference type="SUPFAM" id="SSF141868">
    <property type="entry name" value="EAL domain-like"/>
    <property type="match status" value="1"/>
</dbReference>
<sequence>MNGIFTSQEYYQILQHITDALYVIALKPSGEIGQFVEVNEAACLQSGYSREELLQLKPNDMLASDRNNIDDLLNKHVMTGKTITMELLQKHKYDDPFPVEVNTQLITLNNNQQYIVSIVRDIRARKETENKLHESTKKLHSLFAFNPDIIFTINPDGYFSDVNPAAEKVLKYPKKDIAHIEYLSIIAEPYVEMTQKYFENILRGKIVHFEVVVISKDDEHIELDITAVPIIIDDKIIGAIGVGRDITLQNATRRKLLESEQQYRSLFENNIDPVITFAMDGTFIYLNQATEELTGFNKDELIGETFLPHIIPEELEKTQKEFAEALKGKPHQYETCMYNKMGEKVYLHITLIPIMVDNNMTGIHCIGKDITEKRQIEARLNYMAFHDYLTGLPNQHLFQKDFKKAMKDAKKFDSELALFFLDLDRFKAINDSLGHETGDLLLKKIAQRLEALLDNNAEVYRYGGDEFIILLNNANEKEAEVLAKKILVDFSISYDLNGVDVVVTPSVGISMYPHNGVDKKNLIRKADNAMYHAKLLGKNNFQFYQGNMRNKVNENFEMESMLRKALEQDELLLVYQPQVNASGNNVVGVEALIRWKNEKLGMVSPGEFIPMAEETGLIIPIGEWVIRTACLQNKAWQNQGFEPITMSVNLSIRQFYQSNLAAKVEEILLETGLNPVYLELEITESMAMQADTATKVLNDLKKLGVKIAMDDFGTGYSSLNYLRNFPIDHLKIDQSFIRDISQNEEDQNIITSIIALGHNLNIKLVAEGVETKEQRDFLVENGCDVLQGYYFSRPVEHSEIPAFIRSFLHIN</sequence>
<dbReference type="Proteomes" id="UP000252585">
    <property type="component" value="Unassembled WGS sequence"/>
</dbReference>
<dbReference type="InterPro" id="IPR001610">
    <property type="entry name" value="PAC"/>
</dbReference>
<evidence type="ECO:0000259" key="3">
    <source>
        <dbReference type="PROSITE" id="PS50883"/>
    </source>
</evidence>
<dbReference type="SUPFAM" id="SSF55073">
    <property type="entry name" value="Nucleotide cyclase"/>
    <property type="match status" value="1"/>
</dbReference>
<dbReference type="FunFam" id="3.30.70.270:FF:000001">
    <property type="entry name" value="Diguanylate cyclase domain protein"/>
    <property type="match status" value="1"/>
</dbReference>
<dbReference type="InterPro" id="IPR035965">
    <property type="entry name" value="PAS-like_dom_sf"/>
</dbReference>
<feature type="domain" description="PAS" evidence="1">
    <location>
        <begin position="135"/>
        <end position="205"/>
    </location>
</feature>
<dbReference type="Gene3D" id="3.20.20.450">
    <property type="entry name" value="EAL domain"/>
    <property type="match status" value="1"/>
</dbReference>
<proteinExistence type="predicted"/>
<reference evidence="5 6" key="1">
    <citation type="submission" date="2018-07" db="EMBL/GenBank/DDBJ databases">
        <title>Genomic Encyclopedia of Type Strains, Phase IV (KMG-IV): sequencing the most valuable type-strain genomes for metagenomic binning, comparative biology and taxonomic classification.</title>
        <authorList>
            <person name="Goeker M."/>
        </authorList>
    </citation>
    <scope>NUCLEOTIDE SEQUENCE [LARGE SCALE GENOMIC DNA]</scope>
    <source>
        <strain evidence="5 6">DSM 27696</strain>
    </source>
</reference>
<dbReference type="InterPro" id="IPR000160">
    <property type="entry name" value="GGDEF_dom"/>
</dbReference>
<dbReference type="CDD" id="cd01948">
    <property type="entry name" value="EAL"/>
    <property type="match status" value="1"/>
</dbReference>
<dbReference type="PANTHER" id="PTHR44757">
    <property type="entry name" value="DIGUANYLATE CYCLASE DGCP"/>
    <property type="match status" value="1"/>
</dbReference>
<evidence type="ECO:0000259" key="2">
    <source>
        <dbReference type="PROSITE" id="PS50113"/>
    </source>
</evidence>
<dbReference type="SMART" id="SM00052">
    <property type="entry name" value="EAL"/>
    <property type="match status" value="1"/>
</dbReference>
<dbReference type="NCBIfam" id="TIGR00229">
    <property type="entry name" value="sensory_box"/>
    <property type="match status" value="3"/>
</dbReference>
<dbReference type="PROSITE" id="PS50887">
    <property type="entry name" value="GGDEF"/>
    <property type="match status" value="1"/>
</dbReference>
<dbReference type="PROSITE" id="PS50883">
    <property type="entry name" value="EAL"/>
    <property type="match status" value="1"/>
</dbReference>
<organism evidence="5 6">
    <name type="scientific">Saliterribacillus persicus</name>
    <dbReference type="NCBI Taxonomy" id="930114"/>
    <lineage>
        <taxon>Bacteria</taxon>
        <taxon>Bacillati</taxon>
        <taxon>Bacillota</taxon>
        <taxon>Bacilli</taxon>
        <taxon>Bacillales</taxon>
        <taxon>Bacillaceae</taxon>
        <taxon>Saliterribacillus</taxon>
    </lineage>
</organism>
<feature type="domain" description="PAC" evidence="2">
    <location>
        <begin position="331"/>
        <end position="382"/>
    </location>
</feature>
<dbReference type="InterPro" id="IPR001633">
    <property type="entry name" value="EAL_dom"/>
</dbReference>
<dbReference type="Pfam" id="PF00563">
    <property type="entry name" value="EAL"/>
    <property type="match status" value="1"/>
</dbReference>
<evidence type="ECO:0000313" key="6">
    <source>
        <dbReference type="Proteomes" id="UP000252585"/>
    </source>
</evidence>
<dbReference type="InterPro" id="IPR000014">
    <property type="entry name" value="PAS"/>
</dbReference>
<evidence type="ECO:0000259" key="4">
    <source>
        <dbReference type="PROSITE" id="PS50887"/>
    </source>
</evidence>
<dbReference type="CDD" id="cd00130">
    <property type="entry name" value="PAS"/>
    <property type="match status" value="3"/>
</dbReference>
<protein>
    <submittedName>
        <fullName evidence="5">PAS domain S-box-containing protein/diguanylate cyclase (GGDEF)-like protein</fullName>
    </submittedName>
</protein>
<dbReference type="SMART" id="SM00267">
    <property type="entry name" value="GGDEF"/>
    <property type="match status" value="1"/>
</dbReference>
<feature type="domain" description="PAS" evidence="1">
    <location>
        <begin position="259"/>
        <end position="329"/>
    </location>
</feature>
<feature type="domain" description="GGDEF" evidence="4">
    <location>
        <begin position="414"/>
        <end position="546"/>
    </location>
</feature>
<dbReference type="SMART" id="SM00091">
    <property type="entry name" value="PAS"/>
    <property type="match status" value="3"/>
</dbReference>